<dbReference type="Proteomes" id="UP000774617">
    <property type="component" value="Unassembled WGS sequence"/>
</dbReference>
<dbReference type="InterPro" id="IPR036291">
    <property type="entry name" value="NAD(P)-bd_dom_sf"/>
</dbReference>
<sequence>GDSGVCEWGTGGAGTMVVQMAKTRGLAEVVATGSGEEGYGLMKRLGADGVVDYRECGEGGVAGWLAERYGGDGDGAQKLDAVLDCVGTQALFERSPEFLKEDGAFVNVGAMEGMVKTLWANAVNRLWPNWLGGTPRTYVLQQTKLDQECREELVWLLKEGKLNRVVDSVFDMEDVLAAYERMLSQMAKGKVVVKIQDP</sequence>
<reference evidence="1 2" key="1">
    <citation type="journal article" date="2021" name="Nat. Commun.">
        <title>Genetic determinants of endophytism in the Arabidopsis root mycobiome.</title>
        <authorList>
            <person name="Mesny F."/>
            <person name="Miyauchi S."/>
            <person name="Thiergart T."/>
            <person name="Pickel B."/>
            <person name="Atanasova L."/>
            <person name="Karlsson M."/>
            <person name="Huettel B."/>
            <person name="Barry K.W."/>
            <person name="Haridas S."/>
            <person name="Chen C."/>
            <person name="Bauer D."/>
            <person name="Andreopoulos W."/>
            <person name="Pangilinan J."/>
            <person name="LaButti K."/>
            <person name="Riley R."/>
            <person name="Lipzen A."/>
            <person name="Clum A."/>
            <person name="Drula E."/>
            <person name="Henrissat B."/>
            <person name="Kohler A."/>
            <person name="Grigoriev I.V."/>
            <person name="Martin F.M."/>
            <person name="Hacquard S."/>
        </authorList>
    </citation>
    <scope>NUCLEOTIDE SEQUENCE [LARGE SCALE GENOMIC DNA]</scope>
    <source>
        <strain evidence="1 2">MPI-SDFR-AT-0080</strain>
    </source>
</reference>
<comment type="caution">
    <text evidence="1">The sequence shown here is derived from an EMBL/GenBank/DDBJ whole genome shotgun (WGS) entry which is preliminary data.</text>
</comment>
<accession>A0ABQ8GYC4</accession>
<dbReference type="Pfam" id="PF13602">
    <property type="entry name" value="ADH_zinc_N_2"/>
    <property type="match status" value="1"/>
</dbReference>
<evidence type="ECO:0000313" key="2">
    <source>
        <dbReference type="Proteomes" id="UP000774617"/>
    </source>
</evidence>
<keyword evidence="2" id="KW-1185">Reference proteome</keyword>
<dbReference type="SUPFAM" id="SSF51735">
    <property type="entry name" value="NAD(P)-binding Rossmann-fold domains"/>
    <property type="match status" value="1"/>
</dbReference>
<evidence type="ECO:0008006" key="3">
    <source>
        <dbReference type="Google" id="ProtNLM"/>
    </source>
</evidence>
<dbReference type="PANTHER" id="PTHR11695">
    <property type="entry name" value="ALCOHOL DEHYDROGENASE RELATED"/>
    <property type="match status" value="1"/>
</dbReference>
<organism evidence="1 2">
    <name type="scientific">Macrophomina phaseolina</name>
    <dbReference type="NCBI Taxonomy" id="35725"/>
    <lineage>
        <taxon>Eukaryota</taxon>
        <taxon>Fungi</taxon>
        <taxon>Dikarya</taxon>
        <taxon>Ascomycota</taxon>
        <taxon>Pezizomycotina</taxon>
        <taxon>Dothideomycetes</taxon>
        <taxon>Dothideomycetes incertae sedis</taxon>
        <taxon>Botryosphaeriales</taxon>
        <taxon>Botryosphaeriaceae</taxon>
        <taxon>Macrophomina</taxon>
    </lineage>
</organism>
<dbReference type="EMBL" id="JAGTJR010000001">
    <property type="protein sequence ID" value="KAH7065159.1"/>
    <property type="molecule type" value="Genomic_DNA"/>
</dbReference>
<dbReference type="PANTHER" id="PTHR11695:SF294">
    <property type="entry name" value="RETICULON-4-INTERACTING PROTEIN 1, MITOCHONDRIAL"/>
    <property type="match status" value="1"/>
</dbReference>
<name>A0ABQ8GYC4_9PEZI</name>
<protein>
    <recommendedName>
        <fullName evidence="3">Alcohol dehydrogenase superfamily zinc-containing</fullName>
    </recommendedName>
</protein>
<dbReference type="Gene3D" id="3.90.180.10">
    <property type="entry name" value="Medium-chain alcohol dehydrogenases, catalytic domain"/>
    <property type="match status" value="1"/>
</dbReference>
<feature type="non-terminal residue" evidence="1">
    <location>
        <position position="1"/>
    </location>
</feature>
<proteinExistence type="predicted"/>
<dbReference type="Gene3D" id="3.40.50.720">
    <property type="entry name" value="NAD(P)-binding Rossmann-like Domain"/>
    <property type="match status" value="1"/>
</dbReference>
<dbReference type="InterPro" id="IPR050700">
    <property type="entry name" value="YIM1/Zinc_Alcohol_DH_Fams"/>
</dbReference>
<gene>
    <name evidence="1" type="ORF">B0J12DRAFT_561210</name>
</gene>
<evidence type="ECO:0000313" key="1">
    <source>
        <dbReference type="EMBL" id="KAH7065159.1"/>
    </source>
</evidence>